<dbReference type="EMBL" id="BKCJ010092064">
    <property type="protein sequence ID" value="GEX14825.1"/>
    <property type="molecule type" value="Genomic_DNA"/>
</dbReference>
<protein>
    <submittedName>
        <fullName evidence="1">Uncharacterized protein</fullName>
    </submittedName>
</protein>
<name>A0A699H1R9_TANCI</name>
<sequence length="78" mass="8516">MAIELEAYAALAQLYASLPTSLYLQWGTSGLSLEANESQETWKIVRVFGAALAEATTLEASKNRMRRQVQNPSGLPDS</sequence>
<proteinExistence type="predicted"/>
<organism evidence="1">
    <name type="scientific">Tanacetum cinerariifolium</name>
    <name type="common">Dalmatian daisy</name>
    <name type="synonym">Chrysanthemum cinerariifolium</name>
    <dbReference type="NCBI Taxonomy" id="118510"/>
    <lineage>
        <taxon>Eukaryota</taxon>
        <taxon>Viridiplantae</taxon>
        <taxon>Streptophyta</taxon>
        <taxon>Embryophyta</taxon>
        <taxon>Tracheophyta</taxon>
        <taxon>Spermatophyta</taxon>
        <taxon>Magnoliopsida</taxon>
        <taxon>eudicotyledons</taxon>
        <taxon>Gunneridae</taxon>
        <taxon>Pentapetalae</taxon>
        <taxon>asterids</taxon>
        <taxon>campanulids</taxon>
        <taxon>Asterales</taxon>
        <taxon>Asteraceae</taxon>
        <taxon>Asteroideae</taxon>
        <taxon>Anthemideae</taxon>
        <taxon>Anthemidinae</taxon>
        <taxon>Tanacetum</taxon>
    </lineage>
</organism>
<evidence type="ECO:0000313" key="1">
    <source>
        <dbReference type="EMBL" id="GEX14825.1"/>
    </source>
</evidence>
<gene>
    <name evidence="1" type="ORF">Tci_286800</name>
</gene>
<accession>A0A699H1R9</accession>
<dbReference type="AlphaFoldDB" id="A0A699H1R9"/>
<reference evidence="1" key="1">
    <citation type="journal article" date="2019" name="Sci. Rep.">
        <title>Draft genome of Tanacetum cinerariifolium, the natural source of mosquito coil.</title>
        <authorList>
            <person name="Yamashiro T."/>
            <person name="Shiraishi A."/>
            <person name="Satake H."/>
            <person name="Nakayama K."/>
        </authorList>
    </citation>
    <scope>NUCLEOTIDE SEQUENCE</scope>
</reference>
<comment type="caution">
    <text evidence="1">The sequence shown here is derived from an EMBL/GenBank/DDBJ whole genome shotgun (WGS) entry which is preliminary data.</text>
</comment>